<organism evidence="14 15">
    <name type="scientific">Hoylesella saccharolytica F0055</name>
    <dbReference type="NCBI Taxonomy" id="1127699"/>
    <lineage>
        <taxon>Bacteria</taxon>
        <taxon>Pseudomonadati</taxon>
        <taxon>Bacteroidota</taxon>
        <taxon>Bacteroidia</taxon>
        <taxon>Bacteroidales</taxon>
        <taxon>Prevotellaceae</taxon>
        <taxon>Hoylesella</taxon>
    </lineage>
</organism>
<dbReference type="NCBIfam" id="TIGR01498">
    <property type="entry name" value="folK"/>
    <property type="match status" value="1"/>
</dbReference>
<dbReference type="GO" id="GO:0046656">
    <property type="term" value="P:folic acid biosynthetic process"/>
    <property type="evidence" value="ECO:0007669"/>
    <property type="project" value="UniProtKB-KW"/>
</dbReference>
<evidence type="ECO:0000256" key="4">
    <source>
        <dbReference type="ARBA" id="ARBA00016218"/>
    </source>
</evidence>
<keyword evidence="7 14" id="KW-0418">Kinase</keyword>
<evidence type="ECO:0000256" key="7">
    <source>
        <dbReference type="ARBA" id="ARBA00022777"/>
    </source>
</evidence>
<evidence type="ECO:0000259" key="13">
    <source>
        <dbReference type="Pfam" id="PF01288"/>
    </source>
</evidence>
<dbReference type="GO" id="GO:0005524">
    <property type="term" value="F:ATP binding"/>
    <property type="evidence" value="ECO:0007669"/>
    <property type="project" value="UniProtKB-KW"/>
</dbReference>
<evidence type="ECO:0000256" key="3">
    <source>
        <dbReference type="ARBA" id="ARBA00013253"/>
    </source>
</evidence>
<proteinExistence type="inferred from homology"/>
<evidence type="ECO:0000256" key="2">
    <source>
        <dbReference type="ARBA" id="ARBA00005810"/>
    </source>
</evidence>
<comment type="function">
    <text evidence="10">Catalyzes the transfer of pyrophosphate from adenosine triphosphate (ATP) to 6-hydroxymethyl-7,8-dihydropterin, an enzymatic step in folate biosynthesis pathway.</text>
</comment>
<sequence>MHTVYLGLGANIGNRKRTIEQAIEHINSSIGSVIRRSSLYETQPWGFSSPNLFINAAVCCCTELSPHQILFSIQAIEKSLGRVSKTKDGAYHDRIIDIDILLYDNLTISESSLKIPHPLMYERDFVMKPLNEILE</sequence>
<dbReference type="PANTHER" id="PTHR43071">
    <property type="entry name" value="2-AMINO-4-HYDROXY-6-HYDROXYMETHYLDIHYDROPTERIDINE PYROPHOSPHOKINASE"/>
    <property type="match status" value="1"/>
</dbReference>
<dbReference type="UniPathway" id="UPA00077">
    <property type="reaction ID" value="UER00155"/>
</dbReference>
<reference evidence="14 15" key="1">
    <citation type="submission" date="2012-05" db="EMBL/GenBank/DDBJ databases">
        <authorList>
            <person name="Weinstock G."/>
            <person name="Sodergren E."/>
            <person name="Lobos E.A."/>
            <person name="Fulton L."/>
            <person name="Fulton R."/>
            <person name="Courtney L."/>
            <person name="Fronick C."/>
            <person name="O'Laughlin M."/>
            <person name="Godfrey J."/>
            <person name="Wilson R.M."/>
            <person name="Miner T."/>
            <person name="Farmer C."/>
            <person name="Delehaunty K."/>
            <person name="Cordes M."/>
            <person name="Minx P."/>
            <person name="Tomlinson C."/>
            <person name="Chen J."/>
            <person name="Wollam A."/>
            <person name="Pepin K.H."/>
            <person name="Bhonagiri V."/>
            <person name="Zhang X."/>
            <person name="Suruliraj S."/>
            <person name="Warren W."/>
            <person name="Mitreva M."/>
            <person name="Mardis E.R."/>
            <person name="Wilson R.K."/>
        </authorList>
    </citation>
    <scope>NUCLEOTIDE SEQUENCE [LARGE SCALE GENOMIC DNA]</scope>
    <source>
        <strain evidence="14 15">F0055</strain>
    </source>
</reference>
<dbReference type="RefSeq" id="WP_009162041.1">
    <property type="nucleotide sequence ID" value="NZ_KB290980.1"/>
</dbReference>
<name>L1NFU5_9BACT</name>
<evidence type="ECO:0000256" key="11">
    <source>
        <dbReference type="ARBA" id="ARBA00029766"/>
    </source>
</evidence>
<keyword evidence="15" id="KW-1185">Reference proteome</keyword>
<comment type="similarity">
    <text evidence="2">Belongs to the HPPK family.</text>
</comment>
<dbReference type="AlphaFoldDB" id="L1NFU5"/>
<dbReference type="InterPro" id="IPR000550">
    <property type="entry name" value="Hppk"/>
</dbReference>
<dbReference type="GO" id="GO:0016301">
    <property type="term" value="F:kinase activity"/>
    <property type="evidence" value="ECO:0007669"/>
    <property type="project" value="UniProtKB-KW"/>
</dbReference>
<dbReference type="PANTHER" id="PTHR43071:SF1">
    <property type="entry name" value="2-AMINO-4-HYDROXY-6-HYDROXYMETHYLDIHYDROPTERIDINE PYROPHOSPHOKINASE"/>
    <property type="match status" value="1"/>
</dbReference>
<feature type="domain" description="7,8-dihydro-6-hydroxymethylpterin-pyrophosphokinase" evidence="13">
    <location>
        <begin position="5"/>
        <end position="134"/>
    </location>
</feature>
<comment type="pathway">
    <text evidence="1">Cofactor biosynthesis; tetrahydrofolate biosynthesis; 2-amino-4-hydroxy-6-hydroxymethyl-7,8-dihydropteridine diphosphate from 7,8-dihydroneopterin triphosphate: step 4/4.</text>
</comment>
<dbReference type="OrthoDB" id="9808041at2"/>
<dbReference type="EC" id="2.7.6.3" evidence="3"/>
<dbReference type="Proteomes" id="UP000010433">
    <property type="component" value="Unassembled WGS sequence"/>
</dbReference>
<dbReference type="CDD" id="cd00483">
    <property type="entry name" value="HPPK"/>
    <property type="match status" value="1"/>
</dbReference>
<evidence type="ECO:0000256" key="6">
    <source>
        <dbReference type="ARBA" id="ARBA00022741"/>
    </source>
</evidence>
<evidence type="ECO:0000256" key="8">
    <source>
        <dbReference type="ARBA" id="ARBA00022840"/>
    </source>
</evidence>
<dbReference type="HOGENOM" id="CLU_097916_1_2_10"/>
<evidence type="ECO:0000313" key="15">
    <source>
        <dbReference type="Proteomes" id="UP000010433"/>
    </source>
</evidence>
<keyword evidence="9" id="KW-0289">Folate biosynthesis</keyword>
<accession>L1NFU5</accession>
<evidence type="ECO:0000256" key="9">
    <source>
        <dbReference type="ARBA" id="ARBA00022909"/>
    </source>
</evidence>
<gene>
    <name evidence="14" type="ORF">HMPREF9151_00832</name>
</gene>
<dbReference type="GO" id="GO:0046654">
    <property type="term" value="P:tetrahydrofolate biosynthetic process"/>
    <property type="evidence" value="ECO:0007669"/>
    <property type="project" value="UniProtKB-UniPathway"/>
</dbReference>
<dbReference type="Gene3D" id="3.30.70.560">
    <property type="entry name" value="7,8-Dihydro-6-hydroxymethylpterin-pyrophosphokinase HPPK"/>
    <property type="match status" value="1"/>
</dbReference>
<dbReference type="STRING" id="1127699.HMPREF9151_00832"/>
<dbReference type="SUPFAM" id="SSF55083">
    <property type="entry name" value="6-hydroxymethyl-7,8-dihydropterin pyrophosphokinase, HPPK"/>
    <property type="match status" value="1"/>
</dbReference>
<keyword evidence="6" id="KW-0547">Nucleotide-binding</keyword>
<evidence type="ECO:0000256" key="5">
    <source>
        <dbReference type="ARBA" id="ARBA00022679"/>
    </source>
</evidence>
<keyword evidence="5" id="KW-0808">Transferase</keyword>
<dbReference type="InterPro" id="IPR035907">
    <property type="entry name" value="Hppk_sf"/>
</dbReference>
<protein>
    <recommendedName>
        <fullName evidence="4">2-amino-4-hydroxy-6-hydroxymethyldihydropteridine pyrophosphokinase</fullName>
        <ecNumber evidence="3">2.7.6.3</ecNumber>
    </recommendedName>
    <alternativeName>
        <fullName evidence="11">6-hydroxymethyl-7,8-dihydropterin pyrophosphokinase</fullName>
    </alternativeName>
    <alternativeName>
        <fullName evidence="12">7,8-dihydro-6-hydroxymethylpterin-pyrophosphokinase</fullName>
    </alternativeName>
</protein>
<dbReference type="Pfam" id="PF01288">
    <property type="entry name" value="HPPK"/>
    <property type="match status" value="1"/>
</dbReference>
<evidence type="ECO:0000256" key="10">
    <source>
        <dbReference type="ARBA" id="ARBA00029409"/>
    </source>
</evidence>
<evidence type="ECO:0000313" key="14">
    <source>
        <dbReference type="EMBL" id="EKY02087.1"/>
    </source>
</evidence>
<comment type="caution">
    <text evidence="14">The sequence shown here is derived from an EMBL/GenBank/DDBJ whole genome shotgun (WGS) entry which is preliminary data.</text>
</comment>
<keyword evidence="8" id="KW-0067">ATP-binding</keyword>
<evidence type="ECO:0000256" key="12">
    <source>
        <dbReference type="ARBA" id="ARBA00033413"/>
    </source>
</evidence>
<dbReference type="EMBL" id="AMEP01000056">
    <property type="protein sequence ID" value="EKY02087.1"/>
    <property type="molecule type" value="Genomic_DNA"/>
</dbReference>
<dbReference type="PATRIC" id="fig|1127699.3.peg.769"/>
<dbReference type="GO" id="GO:0003848">
    <property type="term" value="F:2-amino-4-hydroxy-6-hydroxymethyldihydropteridine diphosphokinase activity"/>
    <property type="evidence" value="ECO:0007669"/>
    <property type="project" value="UniProtKB-EC"/>
</dbReference>
<evidence type="ECO:0000256" key="1">
    <source>
        <dbReference type="ARBA" id="ARBA00005051"/>
    </source>
</evidence>